<dbReference type="EMBL" id="CAJOBJ010105221">
    <property type="protein sequence ID" value="CAF4605971.1"/>
    <property type="molecule type" value="Genomic_DNA"/>
</dbReference>
<comment type="caution">
    <text evidence="2">The sequence shown here is derived from an EMBL/GenBank/DDBJ whole genome shotgun (WGS) entry which is preliminary data.</text>
</comment>
<name>A0A8S2Z2C1_9BILA</name>
<feature type="domain" description="Vint" evidence="1">
    <location>
        <begin position="4"/>
        <end position="66"/>
    </location>
</feature>
<feature type="non-terminal residue" evidence="2">
    <location>
        <position position="81"/>
    </location>
</feature>
<organism evidence="2 3">
    <name type="scientific">Rotaria magnacalcarata</name>
    <dbReference type="NCBI Taxonomy" id="392030"/>
    <lineage>
        <taxon>Eukaryota</taxon>
        <taxon>Metazoa</taxon>
        <taxon>Spiralia</taxon>
        <taxon>Gnathifera</taxon>
        <taxon>Rotifera</taxon>
        <taxon>Eurotatoria</taxon>
        <taxon>Bdelloidea</taxon>
        <taxon>Philodinida</taxon>
        <taxon>Philodinidae</taxon>
        <taxon>Rotaria</taxon>
    </lineage>
</organism>
<sequence length="81" mass="9312">SPTNIVCEAVYSFALEQGHTVWINDIECITLGHGFTEDIAQHVYYGTERIIEDLRIMDGQQQCTGFIEIEPKWVIRNKRIG</sequence>
<evidence type="ECO:0000259" key="1">
    <source>
        <dbReference type="Pfam" id="PF14623"/>
    </source>
</evidence>
<accession>A0A8S2Z2C1</accession>
<reference evidence="2" key="1">
    <citation type="submission" date="2021-02" db="EMBL/GenBank/DDBJ databases">
        <authorList>
            <person name="Nowell W R."/>
        </authorList>
    </citation>
    <scope>NUCLEOTIDE SEQUENCE</scope>
</reference>
<dbReference type="Pfam" id="PF14623">
    <property type="entry name" value="Vint"/>
    <property type="match status" value="1"/>
</dbReference>
<proteinExistence type="predicted"/>
<dbReference type="InterPro" id="IPR039510">
    <property type="entry name" value="Vint_dom"/>
</dbReference>
<dbReference type="Proteomes" id="UP000681720">
    <property type="component" value="Unassembled WGS sequence"/>
</dbReference>
<evidence type="ECO:0000313" key="3">
    <source>
        <dbReference type="Proteomes" id="UP000681720"/>
    </source>
</evidence>
<feature type="non-terminal residue" evidence="2">
    <location>
        <position position="1"/>
    </location>
</feature>
<gene>
    <name evidence="2" type="ORF">GIL414_LOCUS39134</name>
</gene>
<protein>
    <recommendedName>
        <fullName evidence="1">Vint domain-containing protein</fullName>
    </recommendedName>
</protein>
<dbReference type="AlphaFoldDB" id="A0A8S2Z2C1"/>
<evidence type="ECO:0000313" key="2">
    <source>
        <dbReference type="EMBL" id="CAF4605971.1"/>
    </source>
</evidence>